<dbReference type="GO" id="GO:0004520">
    <property type="term" value="F:DNA endonuclease activity"/>
    <property type="evidence" value="ECO:0007669"/>
    <property type="project" value="TreeGrafter"/>
</dbReference>
<evidence type="ECO:0000256" key="2">
    <source>
        <dbReference type="ARBA" id="ARBA00022679"/>
    </source>
</evidence>
<organism evidence="4 5">
    <name type="scientific">Trifolium medium</name>
    <dbReference type="NCBI Taxonomy" id="97028"/>
    <lineage>
        <taxon>Eukaryota</taxon>
        <taxon>Viridiplantae</taxon>
        <taxon>Streptophyta</taxon>
        <taxon>Embryophyta</taxon>
        <taxon>Tracheophyta</taxon>
        <taxon>Spermatophyta</taxon>
        <taxon>Magnoliopsida</taxon>
        <taxon>eudicotyledons</taxon>
        <taxon>Gunneridae</taxon>
        <taxon>Pentapetalae</taxon>
        <taxon>rosids</taxon>
        <taxon>fabids</taxon>
        <taxon>Fabales</taxon>
        <taxon>Fabaceae</taxon>
        <taxon>Papilionoideae</taxon>
        <taxon>50 kb inversion clade</taxon>
        <taxon>NPAAA clade</taxon>
        <taxon>Hologalegina</taxon>
        <taxon>IRL clade</taxon>
        <taxon>Trifolieae</taxon>
        <taxon>Trifolium</taxon>
    </lineage>
</organism>
<sequence length="42" mass="4910">MHSEVDPAVLASLPPSMQLDLLVQMRERLMAENRQKYQKVKK</sequence>
<dbReference type="GO" id="GO:0005634">
    <property type="term" value="C:nucleus"/>
    <property type="evidence" value="ECO:0007669"/>
    <property type="project" value="UniProtKB-SubCell"/>
</dbReference>
<comment type="caution">
    <text evidence="4">The sequence shown here is derived from an EMBL/GenBank/DDBJ whole genome shotgun (WGS) entry which is preliminary data.</text>
</comment>
<evidence type="ECO:0000313" key="4">
    <source>
        <dbReference type="EMBL" id="MCI20964.1"/>
    </source>
</evidence>
<dbReference type="PANTHER" id="PTHR16171">
    <property type="entry name" value="DNA REPAIR PROTEIN COMPLEMENTING XP-G CELLS-RELATED"/>
    <property type="match status" value="1"/>
</dbReference>
<keyword evidence="2" id="KW-0808">Transferase</keyword>
<reference evidence="4 5" key="1">
    <citation type="journal article" date="2018" name="Front. Plant Sci.">
        <title>Red Clover (Trifolium pratense) and Zigzag Clover (T. medium) - A Picture of Genomic Similarities and Differences.</title>
        <authorList>
            <person name="Dluhosova J."/>
            <person name="Istvanek J."/>
            <person name="Nedelnik J."/>
            <person name="Repkova J."/>
        </authorList>
    </citation>
    <scope>NUCLEOTIDE SEQUENCE [LARGE SCALE GENOMIC DNA]</scope>
    <source>
        <strain evidence="5">cv. 10/8</strain>
        <tissue evidence="4">Leaf</tissue>
    </source>
</reference>
<dbReference type="Proteomes" id="UP000265520">
    <property type="component" value="Unassembled WGS sequence"/>
</dbReference>
<dbReference type="InterPro" id="IPR025527">
    <property type="entry name" value="HUWE1/Rev1_UBM"/>
</dbReference>
<protein>
    <submittedName>
        <fullName evidence="4">DNA repair UVH3-like protein</fullName>
    </submittedName>
</protein>
<comment type="subcellular location">
    <subcellularLocation>
        <location evidence="1">Nucleus</location>
    </subcellularLocation>
</comment>
<accession>A0A392Q9Z5</accession>
<evidence type="ECO:0000256" key="1">
    <source>
        <dbReference type="ARBA" id="ARBA00004123"/>
    </source>
</evidence>
<dbReference type="AlphaFoldDB" id="A0A392Q9Z5"/>
<dbReference type="Pfam" id="PF14377">
    <property type="entry name" value="UBM"/>
    <property type="match status" value="1"/>
</dbReference>
<dbReference type="Gene3D" id="6.10.250.1630">
    <property type="match status" value="1"/>
</dbReference>
<feature type="non-terminal residue" evidence="4">
    <location>
        <position position="42"/>
    </location>
</feature>
<dbReference type="PANTHER" id="PTHR16171:SF7">
    <property type="entry name" value="DNA REPAIR PROTEIN RAD2"/>
    <property type="match status" value="1"/>
</dbReference>
<proteinExistence type="predicted"/>
<keyword evidence="5" id="KW-1185">Reference proteome</keyword>
<keyword evidence="3" id="KW-0539">Nucleus</keyword>
<dbReference type="GO" id="GO:0016740">
    <property type="term" value="F:transferase activity"/>
    <property type="evidence" value="ECO:0007669"/>
    <property type="project" value="UniProtKB-KW"/>
</dbReference>
<evidence type="ECO:0000313" key="5">
    <source>
        <dbReference type="Proteomes" id="UP000265520"/>
    </source>
</evidence>
<dbReference type="EMBL" id="LXQA010122582">
    <property type="protein sequence ID" value="MCI20964.1"/>
    <property type="molecule type" value="Genomic_DNA"/>
</dbReference>
<evidence type="ECO:0000256" key="3">
    <source>
        <dbReference type="ARBA" id="ARBA00023242"/>
    </source>
</evidence>
<dbReference type="GO" id="GO:0003697">
    <property type="term" value="F:single-stranded DNA binding"/>
    <property type="evidence" value="ECO:0007669"/>
    <property type="project" value="TreeGrafter"/>
</dbReference>
<name>A0A392Q9Z5_9FABA</name>